<name>A0A9J6DIR4_RHIMP</name>
<evidence type="ECO:0000313" key="1">
    <source>
        <dbReference type="EMBL" id="KAH8021959.1"/>
    </source>
</evidence>
<evidence type="ECO:0000313" key="2">
    <source>
        <dbReference type="Proteomes" id="UP000821866"/>
    </source>
</evidence>
<dbReference type="AlphaFoldDB" id="A0A9J6DIR4"/>
<protein>
    <submittedName>
        <fullName evidence="1">Uncharacterized protein</fullName>
    </submittedName>
</protein>
<gene>
    <name evidence="1" type="ORF">HPB51_019603</name>
</gene>
<reference evidence="1" key="2">
    <citation type="submission" date="2021-09" db="EMBL/GenBank/DDBJ databases">
        <authorList>
            <person name="Jia N."/>
            <person name="Wang J."/>
            <person name="Shi W."/>
            <person name="Du L."/>
            <person name="Sun Y."/>
            <person name="Zhan W."/>
            <person name="Jiang J."/>
            <person name="Wang Q."/>
            <person name="Zhang B."/>
            <person name="Ji P."/>
            <person name="Sakyi L.B."/>
            <person name="Cui X."/>
            <person name="Yuan T."/>
            <person name="Jiang B."/>
            <person name="Yang W."/>
            <person name="Lam T.T.-Y."/>
            <person name="Chang Q."/>
            <person name="Ding S."/>
            <person name="Wang X."/>
            <person name="Zhu J."/>
            <person name="Ruan X."/>
            <person name="Zhao L."/>
            <person name="Wei J."/>
            <person name="Que T."/>
            <person name="Du C."/>
            <person name="Cheng J."/>
            <person name="Dai P."/>
            <person name="Han X."/>
            <person name="Huang E."/>
            <person name="Gao Y."/>
            <person name="Liu J."/>
            <person name="Shao H."/>
            <person name="Ye R."/>
            <person name="Li L."/>
            <person name="Wei W."/>
            <person name="Wang X."/>
            <person name="Wang C."/>
            <person name="Huo Q."/>
            <person name="Li W."/>
            <person name="Guo W."/>
            <person name="Chen H."/>
            <person name="Chen S."/>
            <person name="Zhou L."/>
            <person name="Zhou L."/>
            <person name="Ni X."/>
            <person name="Tian J."/>
            <person name="Zhou Y."/>
            <person name="Sheng Y."/>
            <person name="Liu T."/>
            <person name="Pan Y."/>
            <person name="Xia L."/>
            <person name="Li J."/>
            <person name="Zhao F."/>
            <person name="Cao W."/>
        </authorList>
    </citation>
    <scope>NUCLEOTIDE SEQUENCE</scope>
    <source>
        <strain evidence="1">Rmic-2018</strain>
        <tissue evidence="1">Larvae</tissue>
    </source>
</reference>
<organism evidence="1 2">
    <name type="scientific">Rhipicephalus microplus</name>
    <name type="common">Cattle tick</name>
    <name type="synonym">Boophilus microplus</name>
    <dbReference type="NCBI Taxonomy" id="6941"/>
    <lineage>
        <taxon>Eukaryota</taxon>
        <taxon>Metazoa</taxon>
        <taxon>Ecdysozoa</taxon>
        <taxon>Arthropoda</taxon>
        <taxon>Chelicerata</taxon>
        <taxon>Arachnida</taxon>
        <taxon>Acari</taxon>
        <taxon>Parasitiformes</taxon>
        <taxon>Ixodida</taxon>
        <taxon>Ixodoidea</taxon>
        <taxon>Ixodidae</taxon>
        <taxon>Rhipicephalinae</taxon>
        <taxon>Rhipicephalus</taxon>
        <taxon>Boophilus</taxon>
    </lineage>
</organism>
<accession>A0A9J6DIR4</accession>
<dbReference type="Proteomes" id="UP000821866">
    <property type="component" value="Chromosome 7"/>
</dbReference>
<sequence length="270" mass="30198">MNEQATKMTDRDDPLEMSTLMLADMVPSFTGGDTGPDIGDFLKHLEQVGRLGGWRDNELVCIARCKMVGAVHDFAWWDGGVAAAATFSEFKYLALKRFDTEPLIFKTDRFLNARQRADKGVRLCASRLRMLGTATLASSDSQVPVKASLRHEILAEQLLSQFLLGRRDPVRRFVLSRDPNTFDETIAIVVKEEQNEKVSRSHSLPVRYVEENTDVHEMHSRLDRLEKLVESLAVRNKSSRLKLGPSNEGPGLGIGEEVCIRVDAERSGIG</sequence>
<keyword evidence="2" id="KW-1185">Reference proteome</keyword>
<proteinExistence type="predicted"/>
<dbReference type="EMBL" id="JABSTU010000009">
    <property type="protein sequence ID" value="KAH8021959.1"/>
    <property type="molecule type" value="Genomic_DNA"/>
</dbReference>
<reference evidence="1" key="1">
    <citation type="journal article" date="2020" name="Cell">
        <title>Large-Scale Comparative Analyses of Tick Genomes Elucidate Their Genetic Diversity and Vector Capacities.</title>
        <authorList>
            <consortium name="Tick Genome and Microbiome Consortium (TIGMIC)"/>
            <person name="Jia N."/>
            <person name="Wang J."/>
            <person name="Shi W."/>
            <person name="Du L."/>
            <person name="Sun Y."/>
            <person name="Zhan W."/>
            <person name="Jiang J.F."/>
            <person name="Wang Q."/>
            <person name="Zhang B."/>
            <person name="Ji P."/>
            <person name="Bell-Sakyi L."/>
            <person name="Cui X.M."/>
            <person name="Yuan T.T."/>
            <person name="Jiang B.G."/>
            <person name="Yang W.F."/>
            <person name="Lam T.T."/>
            <person name="Chang Q.C."/>
            <person name="Ding S.J."/>
            <person name="Wang X.J."/>
            <person name="Zhu J.G."/>
            <person name="Ruan X.D."/>
            <person name="Zhao L."/>
            <person name="Wei J.T."/>
            <person name="Ye R.Z."/>
            <person name="Que T.C."/>
            <person name="Du C.H."/>
            <person name="Zhou Y.H."/>
            <person name="Cheng J.X."/>
            <person name="Dai P.F."/>
            <person name="Guo W.B."/>
            <person name="Han X.H."/>
            <person name="Huang E.J."/>
            <person name="Li L.F."/>
            <person name="Wei W."/>
            <person name="Gao Y.C."/>
            <person name="Liu J.Z."/>
            <person name="Shao H.Z."/>
            <person name="Wang X."/>
            <person name="Wang C.C."/>
            <person name="Yang T.C."/>
            <person name="Huo Q.B."/>
            <person name="Li W."/>
            <person name="Chen H.Y."/>
            <person name="Chen S.E."/>
            <person name="Zhou L.G."/>
            <person name="Ni X.B."/>
            <person name="Tian J.H."/>
            <person name="Sheng Y."/>
            <person name="Liu T."/>
            <person name="Pan Y.S."/>
            <person name="Xia L.Y."/>
            <person name="Li J."/>
            <person name="Zhao F."/>
            <person name="Cao W.C."/>
        </authorList>
    </citation>
    <scope>NUCLEOTIDE SEQUENCE</scope>
    <source>
        <strain evidence="1">Rmic-2018</strain>
    </source>
</reference>
<comment type="caution">
    <text evidence="1">The sequence shown here is derived from an EMBL/GenBank/DDBJ whole genome shotgun (WGS) entry which is preliminary data.</text>
</comment>